<organism evidence="2 3">
    <name type="scientific">Pleurodeles waltl</name>
    <name type="common">Iberian ribbed newt</name>
    <dbReference type="NCBI Taxonomy" id="8319"/>
    <lineage>
        <taxon>Eukaryota</taxon>
        <taxon>Metazoa</taxon>
        <taxon>Chordata</taxon>
        <taxon>Craniata</taxon>
        <taxon>Vertebrata</taxon>
        <taxon>Euteleostomi</taxon>
        <taxon>Amphibia</taxon>
        <taxon>Batrachia</taxon>
        <taxon>Caudata</taxon>
        <taxon>Salamandroidea</taxon>
        <taxon>Salamandridae</taxon>
        <taxon>Pleurodelinae</taxon>
        <taxon>Pleurodeles</taxon>
    </lineage>
</organism>
<evidence type="ECO:0000256" key="1">
    <source>
        <dbReference type="SAM" id="MobiDB-lite"/>
    </source>
</evidence>
<feature type="compositionally biased region" description="Polar residues" evidence="1">
    <location>
        <begin position="79"/>
        <end position="88"/>
    </location>
</feature>
<keyword evidence="3" id="KW-1185">Reference proteome</keyword>
<proteinExistence type="predicted"/>
<feature type="region of interest" description="Disordered" evidence="1">
    <location>
        <begin position="1"/>
        <end position="111"/>
    </location>
</feature>
<reference evidence="2" key="1">
    <citation type="journal article" date="2022" name="bioRxiv">
        <title>Sequencing and chromosome-scale assembly of the giantPleurodeles waltlgenome.</title>
        <authorList>
            <person name="Brown T."/>
            <person name="Elewa A."/>
            <person name="Iarovenko S."/>
            <person name="Subramanian E."/>
            <person name="Araus A.J."/>
            <person name="Petzold A."/>
            <person name="Susuki M."/>
            <person name="Suzuki K.-i.T."/>
            <person name="Hayashi T."/>
            <person name="Toyoda A."/>
            <person name="Oliveira C."/>
            <person name="Osipova E."/>
            <person name="Leigh N.D."/>
            <person name="Simon A."/>
            <person name="Yun M.H."/>
        </authorList>
    </citation>
    <scope>NUCLEOTIDE SEQUENCE</scope>
    <source>
        <strain evidence="2">20211129_DDA</strain>
        <tissue evidence="2">Liver</tissue>
    </source>
</reference>
<protein>
    <submittedName>
        <fullName evidence="2">Uncharacterized protein</fullName>
    </submittedName>
</protein>
<evidence type="ECO:0000313" key="2">
    <source>
        <dbReference type="EMBL" id="KAJ1190199.1"/>
    </source>
</evidence>
<gene>
    <name evidence="2" type="ORF">NDU88_006937</name>
</gene>
<dbReference type="EMBL" id="JANPWB010000005">
    <property type="protein sequence ID" value="KAJ1190199.1"/>
    <property type="molecule type" value="Genomic_DNA"/>
</dbReference>
<sequence length="111" mass="12929">MEFMDSPGTDSTNGRNQQRRRRRNQEDKDSSSPTPLTTPCGRSRRRRDEQTGHALVRAWPDQHQRAEPAEETTPEPGRQRQQQPNTPYDTLWEEQEAARRTDRPRSGKSMA</sequence>
<accession>A0AAV7UP16</accession>
<dbReference type="Proteomes" id="UP001066276">
    <property type="component" value="Chromosome 3_1"/>
</dbReference>
<name>A0AAV7UP16_PLEWA</name>
<feature type="compositionally biased region" description="Basic and acidic residues" evidence="1">
    <location>
        <begin position="96"/>
        <end position="105"/>
    </location>
</feature>
<comment type="caution">
    <text evidence="2">The sequence shown here is derived from an EMBL/GenBank/DDBJ whole genome shotgun (WGS) entry which is preliminary data.</text>
</comment>
<evidence type="ECO:0000313" key="3">
    <source>
        <dbReference type="Proteomes" id="UP001066276"/>
    </source>
</evidence>
<dbReference type="AlphaFoldDB" id="A0AAV7UP16"/>